<dbReference type="GO" id="GO:0003700">
    <property type="term" value="F:DNA-binding transcription factor activity"/>
    <property type="evidence" value="ECO:0007669"/>
    <property type="project" value="TreeGrafter"/>
</dbReference>
<protein>
    <submittedName>
        <fullName evidence="4">Uncharacterized protein</fullName>
    </submittedName>
</protein>
<evidence type="ECO:0000256" key="2">
    <source>
        <dbReference type="ARBA" id="ARBA00023242"/>
    </source>
</evidence>
<evidence type="ECO:0000313" key="5">
    <source>
        <dbReference type="Proteomes" id="UP001150941"/>
    </source>
</evidence>
<evidence type="ECO:0000256" key="1">
    <source>
        <dbReference type="ARBA" id="ARBA00004123"/>
    </source>
</evidence>
<dbReference type="PANTHER" id="PTHR37534">
    <property type="entry name" value="TRANSCRIPTIONAL ACTIVATOR PROTEIN UGA3"/>
    <property type="match status" value="1"/>
</dbReference>
<dbReference type="OrthoDB" id="5391043at2759"/>
<dbReference type="AlphaFoldDB" id="A0A9W9NZ40"/>
<dbReference type="RefSeq" id="XP_058330512.1">
    <property type="nucleotide sequence ID" value="XM_058474772.1"/>
</dbReference>
<dbReference type="GO" id="GO:0005634">
    <property type="term" value="C:nucleus"/>
    <property type="evidence" value="ECO:0007669"/>
    <property type="project" value="UniProtKB-SubCell"/>
</dbReference>
<evidence type="ECO:0000256" key="3">
    <source>
        <dbReference type="SAM" id="MobiDB-lite"/>
    </source>
</evidence>
<feature type="compositionally biased region" description="Basic and acidic residues" evidence="3">
    <location>
        <begin position="887"/>
        <end position="909"/>
    </location>
</feature>
<feature type="region of interest" description="Disordered" evidence="3">
    <location>
        <begin position="589"/>
        <end position="671"/>
    </location>
</feature>
<dbReference type="GO" id="GO:0045944">
    <property type="term" value="P:positive regulation of transcription by RNA polymerase II"/>
    <property type="evidence" value="ECO:0007669"/>
    <property type="project" value="TreeGrafter"/>
</dbReference>
<name>A0A9W9NZ40_9EURO</name>
<feature type="compositionally biased region" description="Basic and acidic residues" evidence="3">
    <location>
        <begin position="182"/>
        <end position="191"/>
    </location>
</feature>
<reference evidence="4" key="2">
    <citation type="journal article" date="2023" name="IMA Fungus">
        <title>Comparative genomic study of the Penicillium genus elucidates a diverse pangenome and 15 lateral gene transfer events.</title>
        <authorList>
            <person name="Petersen C."/>
            <person name="Sorensen T."/>
            <person name="Nielsen M.R."/>
            <person name="Sondergaard T.E."/>
            <person name="Sorensen J.L."/>
            <person name="Fitzpatrick D.A."/>
            <person name="Frisvad J.C."/>
            <person name="Nielsen K.L."/>
        </authorList>
    </citation>
    <scope>NUCLEOTIDE SEQUENCE</scope>
    <source>
        <strain evidence="4">IBT 19713</strain>
    </source>
</reference>
<comment type="subcellular location">
    <subcellularLocation>
        <location evidence="1">Nucleus</location>
    </subcellularLocation>
</comment>
<sequence length="941" mass="105313">MSKRVCEGYAQRVVFKNPLGILGAAPPEHTQDPHVQQQAEVPLYSEYGPLPPQQQAAATQRPMLAPRPLETTPVGEQSYVQPEPFATGGTSYPVDMPPFQYPSHSQGMVEWNVQSSQYGQQPLSTAPTDNSYPNQFANHNQIGLQYEVAGSQMPQPITDWATIVNQQYNNQLYSQPTTEYRYPNRPERPHDNLGSSSRYHPPPMPQVIYVEDEAEDYYDVESDDEMVEQKQAEGYNQLNLIMASASRDSQLRSFTTHLNEPNILASYRPSLGSSPLNNPKTARIFAHFIHSTGPSLSIFERHQTDSSIMLNAPVPPAKQGLWSYTLPLIALEHPALLQAILAISSLHIAYLQNAPTTVSLKHYHFALKRIGRAVSLPTRRKQIGTLAATELLAYYEVISADHSKWNSHVAGAAHLIREVDFPGLTRDLRAYRRRMHDYRRNMEWAAASQYYYPVGSGGSEDDPFADKEDSINQEFIGTLLGRRIDYDQFGHVEGYHSQAPKKHFSRKDIENFRIQTDLYWWYIKQDTIHSLISGDALFIPFDQLGRCPPRAGIGRLDAIYGSADHLWLLLSRITDFGYRDRKRKLKAIRSTGTDWRPGPGIPQFMSRFARGARPPGPPKAPGPPSSESLPSSQSSRVPTGSPSSNPSQPTPSPEGPPMYGMIPPQGPARVPSAFVEDHRGQRQTPEVLDESADVTYNEAEREWEEILMATDAFFQAVGPDFQPLPPDVTVPIDSPFGPALQYRTLNIALLWGFYYAGRILLYRLHPCMPPAMMVAAGVAAPATADYAQIIGRILAGIYYPQRYNFEAGSLSPALGSSLTDMTVPMFFGAVQYVDGLQRSWTVSKLREIARLAGWKTSEVIAGGCEKAWVIAAKHGRGPPYERSFTVSRDRESGPPDVIQRDYGHDSEHSDDRRFITVQRPYRAHMAFGLLSLESDMESLEL</sequence>
<dbReference type="Proteomes" id="UP001150941">
    <property type="component" value="Unassembled WGS sequence"/>
</dbReference>
<proteinExistence type="predicted"/>
<reference evidence="4" key="1">
    <citation type="submission" date="2022-11" db="EMBL/GenBank/DDBJ databases">
        <authorList>
            <person name="Petersen C."/>
        </authorList>
    </citation>
    <scope>NUCLEOTIDE SEQUENCE</scope>
    <source>
        <strain evidence="4">IBT 19713</strain>
    </source>
</reference>
<gene>
    <name evidence="4" type="ORF">N7468_005475</name>
</gene>
<dbReference type="Pfam" id="PF11951">
    <property type="entry name" value="Fungal_trans_2"/>
    <property type="match status" value="1"/>
</dbReference>
<organism evidence="4 5">
    <name type="scientific">Penicillium chermesinum</name>
    <dbReference type="NCBI Taxonomy" id="63820"/>
    <lineage>
        <taxon>Eukaryota</taxon>
        <taxon>Fungi</taxon>
        <taxon>Dikarya</taxon>
        <taxon>Ascomycota</taxon>
        <taxon>Pezizomycotina</taxon>
        <taxon>Eurotiomycetes</taxon>
        <taxon>Eurotiomycetidae</taxon>
        <taxon>Eurotiales</taxon>
        <taxon>Aspergillaceae</taxon>
        <taxon>Penicillium</taxon>
    </lineage>
</organism>
<dbReference type="GO" id="GO:0000976">
    <property type="term" value="F:transcription cis-regulatory region binding"/>
    <property type="evidence" value="ECO:0007669"/>
    <property type="project" value="TreeGrafter"/>
</dbReference>
<keyword evidence="2" id="KW-0539">Nucleus</keyword>
<accession>A0A9W9NZ40</accession>
<feature type="compositionally biased region" description="Pro residues" evidence="3">
    <location>
        <begin position="614"/>
        <end position="624"/>
    </location>
</feature>
<feature type="region of interest" description="Disordered" evidence="3">
    <location>
        <begin position="881"/>
        <end position="909"/>
    </location>
</feature>
<dbReference type="GeneID" id="83202075"/>
<comment type="caution">
    <text evidence="4">The sequence shown here is derived from an EMBL/GenBank/DDBJ whole genome shotgun (WGS) entry which is preliminary data.</text>
</comment>
<dbReference type="InterPro" id="IPR021858">
    <property type="entry name" value="Fun_TF"/>
</dbReference>
<feature type="compositionally biased region" description="Low complexity" evidence="3">
    <location>
        <begin position="625"/>
        <end position="647"/>
    </location>
</feature>
<keyword evidence="5" id="KW-1185">Reference proteome</keyword>
<dbReference type="PANTHER" id="PTHR37534:SF23">
    <property type="entry name" value="ZN(II)2CYS6 TRANSCRIPTION FACTOR (EUROFUNG)"/>
    <property type="match status" value="1"/>
</dbReference>
<feature type="region of interest" description="Disordered" evidence="3">
    <location>
        <begin position="177"/>
        <end position="203"/>
    </location>
</feature>
<dbReference type="EMBL" id="JAPQKS010000004">
    <property type="protein sequence ID" value="KAJ5232519.1"/>
    <property type="molecule type" value="Genomic_DNA"/>
</dbReference>
<evidence type="ECO:0000313" key="4">
    <source>
        <dbReference type="EMBL" id="KAJ5232519.1"/>
    </source>
</evidence>